<reference evidence="1 2" key="1">
    <citation type="submission" date="2017-03" db="EMBL/GenBank/DDBJ databases">
        <title>Genome Survey of Euroglyphus maynei.</title>
        <authorList>
            <person name="Arlian L.G."/>
            <person name="Morgan M.S."/>
            <person name="Rider S.D."/>
        </authorList>
    </citation>
    <scope>NUCLEOTIDE SEQUENCE [LARGE SCALE GENOMIC DNA]</scope>
    <source>
        <strain evidence="1">Arlian Lab</strain>
        <tissue evidence="1">Whole body</tissue>
    </source>
</reference>
<evidence type="ECO:0000313" key="1">
    <source>
        <dbReference type="EMBL" id="OTF75006.1"/>
    </source>
</evidence>
<gene>
    <name evidence="1" type="ORF">BLA29_008658</name>
</gene>
<evidence type="ECO:0000313" key="2">
    <source>
        <dbReference type="Proteomes" id="UP000194236"/>
    </source>
</evidence>
<dbReference type="AlphaFoldDB" id="A0A1Y3B5Y1"/>
<protein>
    <submittedName>
        <fullName evidence="1">Uncharacterized protein</fullName>
    </submittedName>
</protein>
<accession>A0A1Y3B5Y1</accession>
<sequence>MDELADACISGRLIPVVLNNTSIVEFFLNSKHNTLRSIWSYIILAPNATVPLSLLLSARLPYSTWIAPRKHLIFLQSKQGEDKIFIPPDTEESSLFTSYLATPVRKGFKNKRLFQQL</sequence>
<dbReference type="EMBL" id="MUJZ01044166">
    <property type="protein sequence ID" value="OTF75006.1"/>
    <property type="molecule type" value="Genomic_DNA"/>
</dbReference>
<name>A0A1Y3B5Y1_EURMA</name>
<proteinExistence type="predicted"/>
<organism evidence="1 2">
    <name type="scientific">Euroglyphus maynei</name>
    <name type="common">Mayne's house dust mite</name>
    <dbReference type="NCBI Taxonomy" id="6958"/>
    <lineage>
        <taxon>Eukaryota</taxon>
        <taxon>Metazoa</taxon>
        <taxon>Ecdysozoa</taxon>
        <taxon>Arthropoda</taxon>
        <taxon>Chelicerata</taxon>
        <taxon>Arachnida</taxon>
        <taxon>Acari</taxon>
        <taxon>Acariformes</taxon>
        <taxon>Sarcoptiformes</taxon>
        <taxon>Astigmata</taxon>
        <taxon>Psoroptidia</taxon>
        <taxon>Analgoidea</taxon>
        <taxon>Pyroglyphidae</taxon>
        <taxon>Pyroglyphinae</taxon>
        <taxon>Euroglyphus</taxon>
    </lineage>
</organism>
<dbReference type="Proteomes" id="UP000194236">
    <property type="component" value="Unassembled WGS sequence"/>
</dbReference>
<keyword evidence="2" id="KW-1185">Reference proteome</keyword>
<comment type="caution">
    <text evidence="1">The sequence shown here is derived from an EMBL/GenBank/DDBJ whole genome shotgun (WGS) entry which is preliminary data.</text>
</comment>